<dbReference type="AlphaFoldDB" id="A0A8J3WEN3"/>
<dbReference type="InterPro" id="IPR023809">
    <property type="entry name" value="Thiopep_bacteriocin_synth_dom"/>
</dbReference>
<sequence>MTWRRFDVAYHDPDLDRLILAARPLLSESPGRGWFQRHWVRGPHLELWFDHPEPSWERVREVLGTHLRAHPSRTGIDPDRLLPQHRRLALAEQIDEPLLPFYDDNTLHRAVPRSRVHVLGSAAAEDLFHDFHAAASTAAFDQLDAVVAGESRLGLAFELMIAAAHAHAEGGITGGFVSFRSHAEAFLAGAAGLRERWEAEYRTRAEALRAQVAAVVTGTPRGRAWTGLLDGFAGRGDELIASGALTVEPASPTAAAEPDTEFHRALRANRTWHDEVLRSPSFRRYRLLLNLTYLQMSRLGVTAVQRSLLCHFAASAVEEEYGVSAIEIAVGGM</sequence>
<comment type="caution">
    <text evidence="2">The sequence shown here is derived from an EMBL/GenBank/DDBJ whole genome shotgun (WGS) entry which is preliminary data.</text>
</comment>
<evidence type="ECO:0000259" key="1">
    <source>
        <dbReference type="Pfam" id="PF14028"/>
    </source>
</evidence>
<proteinExistence type="predicted"/>
<gene>
    <name evidence="2" type="ORF">Pro02_44350</name>
</gene>
<feature type="domain" description="Thiopeptide-type bacteriocin biosynthesis" evidence="1">
    <location>
        <begin position="3"/>
        <end position="317"/>
    </location>
</feature>
<reference evidence="2" key="1">
    <citation type="submission" date="2021-01" db="EMBL/GenBank/DDBJ databases">
        <title>Whole genome shotgun sequence of Planobispora rosea NBRC 15558.</title>
        <authorList>
            <person name="Komaki H."/>
            <person name="Tamura T."/>
        </authorList>
    </citation>
    <scope>NUCLEOTIDE SEQUENCE</scope>
    <source>
        <strain evidence="2">NBRC 15558</strain>
    </source>
</reference>
<dbReference type="RefSeq" id="WP_189242798.1">
    <property type="nucleotide sequence ID" value="NZ_BMQP01000022.1"/>
</dbReference>
<name>A0A8J3WEN3_PLARO</name>
<dbReference type="NCBIfam" id="NF045556">
    <property type="entry name" value="TbtD_PbtD_pyrid"/>
    <property type="match status" value="1"/>
</dbReference>
<dbReference type="InterPro" id="IPR054643">
    <property type="entry name" value="TbtD_PbtD_pyrid"/>
</dbReference>
<dbReference type="Pfam" id="PF14028">
    <property type="entry name" value="Lant_dehydr_C"/>
    <property type="match status" value="1"/>
</dbReference>
<evidence type="ECO:0000313" key="3">
    <source>
        <dbReference type="Proteomes" id="UP000655044"/>
    </source>
</evidence>
<organism evidence="2 3">
    <name type="scientific">Planobispora rosea</name>
    <dbReference type="NCBI Taxonomy" id="35762"/>
    <lineage>
        <taxon>Bacteria</taxon>
        <taxon>Bacillati</taxon>
        <taxon>Actinomycetota</taxon>
        <taxon>Actinomycetes</taxon>
        <taxon>Streptosporangiales</taxon>
        <taxon>Streptosporangiaceae</taxon>
        <taxon>Planobispora</taxon>
    </lineage>
</organism>
<dbReference type="EMBL" id="BOOI01000040">
    <property type="protein sequence ID" value="GIH86027.1"/>
    <property type="molecule type" value="Genomic_DNA"/>
</dbReference>
<accession>A0A8J3WEN3</accession>
<evidence type="ECO:0000313" key="2">
    <source>
        <dbReference type="EMBL" id="GIH86027.1"/>
    </source>
</evidence>
<dbReference type="Proteomes" id="UP000655044">
    <property type="component" value="Unassembled WGS sequence"/>
</dbReference>
<protein>
    <recommendedName>
        <fullName evidence="1">Thiopeptide-type bacteriocin biosynthesis domain-containing protein</fullName>
    </recommendedName>
</protein>
<keyword evidence="3" id="KW-1185">Reference proteome</keyword>